<dbReference type="GO" id="GO:0006620">
    <property type="term" value="P:post-translational protein targeting to endoplasmic reticulum membrane"/>
    <property type="evidence" value="ECO:0007669"/>
    <property type="project" value="TreeGrafter"/>
</dbReference>
<evidence type="ECO:0000313" key="3">
    <source>
        <dbReference type="EMBL" id="CAE2236390.1"/>
    </source>
</evidence>
<dbReference type="EMBL" id="HBKO01026584">
    <property type="protein sequence ID" value="CAE2236390.1"/>
    <property type="molecule type" value="Transcribed_RNA"/>
</dbReference>
<dbReference type="Gene3D" id="1.25.40.10">
    <property type="entry name" value="Tetratricopeptide repeat domain"/>
    <property type="match status" value="2"/>
</dbReference>
<organism evidence="3">
    <name type="scientific">Prymnesium polylepis</name>
    <dbReference type="NCBI Taxonomy" id="72548"/>
    <lineage>
        <taxon>Eukaryota</taxon>
        <taxon>Haptista</taxon>
        <taxon>Haptophyta</taxon>
        <taxon>Prymnesiophyceae</taxon>
        <taxon>Prymnesiales</taxon>
        <taxon>Prymnesiaceae</taxon>
        <taxon>Prymnesium</taxon>
    </lineage>
</organism>
<dbReference type="AlphaFoldDB" id="A0A7S4IQ92"/>
<keyword evidence="2" id="KW-0802">TPR repeat</keyword>
<dbReference type="GO" id="GO:0016020">
    <property type="term" value="C:membrane"/>
    <property type="evidence" value="ECO:0007669"/>
    <property type="project" value="TreeGrafter"/>
</dbReference>
<proteinExistence type="predicted"/>
<dbReference type="SMART" id="SM00028">
    <property type="entry name" value="TPR"/>
    <property type="match status" value="5"/>
</dbReference>
<dbReference type="GO" id="GO:0072380">
    <property type="term" value="C:TRC complex"/>
    <property type="evidence" value="ECO:0007669"/>
    <property type="project" value="TreeGrafter"/>
</dbReference>
<keyword evidence="1" id="KW-0677">Repeat</keyword>
<dbReference type="PANTHER" id="PTHR45831:SF4">
    <property type="match status" value="1"/>
</dbReference>
<protein>
    <submittedName>
        <fullName evidence="3">Uncharacterized protein</fullName>
    </submittedName>
</protein>
<evidence type="ECO:0000256" key="1">
    <source>
        <dbReference type="ARBA" id="ARBA00022737"/>
    </source>
</evidence>
<dbReference type="SUPFAM" id="SSF48452">
    <property type="entry name" value="TPR-like"/>
    <property type="match status" value="1"/>
</dbReference>
<dbReference type="InterPro" id="IPR019734">
    <property type="entry name" value="TPR_rpt"/>
</dbReference>
<sequence length="350" mass="38257">MDDMTKAFIAQIDLDEHTKRYLLAQLDQLQLRLNAGTDGIRNEKPLSTATLQADLADVESLLNGGCPHHLHHIVRGQLMRAHCNLAESLELQSLEWLAVPHYETVVAMARVNSRMAANEHTASILGDHLISLALCYRRVGEFSKALPLYREAIAVAQMPTRQHIAYSLKELEDHLDRPVAPALGGSEDAEPMTLDRGAAASERVRELGNEAFRASKFAAATRWYSAGLAVHPDAAAADRARLLCNRAMARFSARDYGSAVLDARAATQLDPVNAKAWFRLGRALALAPQLPEATPHAIVAAFDEAHRLAPSDRDIAAARTDARAKWSAKLAERAADRDPPGEVVLGHFVD</sequence>
<dbReference type="PANTHER" id="PTHR45831">
    <property type="entry name" value="LD24721P"/>
    <property type="match status" value="1"/>
</dbReference>
<accession>A0A7S4IQ92</accession>
<dbReference type="InterPro" id="IPR047150">
    <property type="entry name" value="SGT"/>
</dbReference>
<gene>
    <name evidence="3" type="ORF">CPOL0286_LOCUS12180</name>
</gene>
<dbReference type="GO" id="GO:0060090">
    <property type="term" value="F:molecular adaptor activity"/>
    <property type="evidence" value="ECO:0007669"/>
    <property type="project" value="TreeGrafter"/>
</dbReference>
<dbReference type="InterPro" id="IPR011990">
    <property type="entry name" value="TPR-like_helical_dom_sf"/>
</dbReference>
<name>A0A7S4IQ92_9EUKA</name>
<evidence type="ECO:0000256" key="2">
    <source>
        <dbReference type="ARBA" id="ARBA00022803"/>
    </source>
</evidence>
<reference evidence="3" key="1">
    <citation type="submission" date="2021-01" db="EMBL/GenBank/DDBJ databases">
        <authorList>
            <person name="Corre E."/>
            <person name="Pelletier E."/>
            <person name="Niang G."/>
            <person name="Scheremetjew M."/>
            <person name="Finn R."/>
            <person name="Kale V."/>
            <person name="Holt S."/>
            <person name="Cochrane G."/>
            <person name="Meng A."/>
            <person name="Brown T."/>
            <person name="Cohen L."/>
        </authorList>
    </citation>
    <scope>NUCLEOTIDE SEQUENCE</scope>
    <source>
        <strain evidence="3">UIO037</strain>
    </source>
</reference>